<keyword evidence="1" id="KW-1133">Transmembrane helix</keyword>
<sequence length="394" mass="43883">MKVGVFSQIVLKTFLRRSVLFHPPVERIPALVASFNCGQKMHSRMGYENKPDYYPAFDLLRISLALAVAIAHSGINVWYYTGDFAVQVFFALSGWLIGGILLRSAPADLPRFYFHRAARIWIPYAFAILLLVCVSLLKDRITPKWFEFVFYDVAFVYNFFGPPQLRTAVAQMPLAGTGNHFWSICAEEQFYLVAPLLITILAGVGRSIWFWCAVCAIALTCPWWNYFGSISLGVLAAVVRTHIGDWHSRRSAITVLTITAATLFIATYTGLVAYRVGAPLTSITAILLLAQPGRLSRLLVFLGGISFPMYLNHWVGAFVIHAAFFRLGLPTSIYSQLLSVAFGLILSSALYLCLDRVVRRHRDEYYTAQRGIAIAIWGAISVAVGLAAGIWLLP</sequence>
<protein>
    <submittedName>
        <fullName evidence="3">Acyltransferase</fullName>
    </submittedName>
</protein>
<evidence type="ECO:0000256" key="1">
    <source>
        <dbReference type="SAM" id="Phobius"/>
    </source>
</evidence>
<name>A0ABS9M207_9BRAD</name>
<proteinExistence type="predicted"/>
<feature type="transmembrane region" description="Helical" evidence="1">
    <location>
        <begin position="117"/>
        <end position="137"/>
    </location>
</feature>
<feature type="transmembrane region" description="Helical" evidence="1">
    <location>
        <begin position="85"/>
        <end position="105"/>
    </location>
</feature>
<feature type="transmembrane region" description="Helical" evidence="1">
    <location>
        <begin position="59"/>
        <end position="79"/>
    </location>
</feature>
<evidence type="ECO:0000313" key="4">
    <source>
        <dbReference type="Proteomes" id="UP001139012"/>
    </source>
</evidence>
<gene>
    <name evidence="3" type="ORF">L6637_41210</name>
</gene>
<evidence type="ECO:0000313" key="3">
    <source>
        <dbReference type="EMBL" id="MCG2673304.1"/>
    </source>
</evidence>
<feature type="transmembrane region" description="Helical" evidence="1">
    <location>
        <begin position="181"/>
        <end position="202"/>
    </location>
</feature>
<dbReference type="InterPro" id="IPR002656">
    <property type="entry name" value="Acyl_transf_3_dom"/>
</dbReference>
<evidence type="ECO:0000259" key="2">
    <source>
        <dbReference type="Pfam" id="PF01757"/>
    </source>
</evidence>
<keyword evidence="1" id="KW-0812">Transmembrane</keyword>
<feature type="transmembrane region" description="Helical" evidence="1">
    <location>
        <begin position="374"/>
        <end position="393"/>
    </location>
</feature>
<feature type="transmembrane region" description="Helical" evidence="1">
    <location>
        <begin position="208"/>
        <end position="239"/>
    </location>
</feature>
<reference evidence="3" key="1">
    <citation type="submission" date="2022-01" db="EMBL/GenBank/DDBJ databases">
        <title>Genome sequnece data of strain Bradyrhizobium sp. nov.</title>
        <authorList>
            <person name="Zhang J."/>
        </authorList>
    </citation>
    <scope>NUCLEOTIDE SEQUENCE</scope>
    <source>
        <strain evidence="3">WYCCWR 12774</strain>
    </source>
</reference>
<dbReference type="InterPro" id="IPR050879">
    <property type="entry name" value="Acyltransferase_3"/>
</dbReference>
<feature type="transmembrane region" description="Helical" evidence="1">
    <location>
        <begin position="143"/>
        <end position="160"/>
    </location>
</feature>
<comment type="caution">
    <text evidence="3">The sequence shown here is derived from an EMBL/GenBank/DDBJ whole genome shotgun (WGS) entry which is preliminary data.</text>
</comment>
<accession>A0ABS9M207</accession>
<dbReference type="PANTHER" id="PTHR23028">
    <property type="entry name" value="ACETYLTRANSFERASE"/>
    <property type="match status" value="1"/>
</dbReference>
<keyword evidence="3" id="KW-0012">Acyltransferase</keyword>
<feature type="transmembrane region" description="Helical" evidence="1">
    <location>
        <begin position="251"/>
        <end position="268"/>
    </location>
</feature>
<dbReference type="GO" id="GO:0016746">
    <property type="term" value="F:acyltransferase activity"/>
    <property type="evidence" value="ECO:0007669"/>
    <property type="project" value="UniProtKB-KW"/>
</dbReference>
<keyword evidence="1" id="KW-0472">Membrane</keyword>
<dbReference type="PANTHER" id="PTHR23028:SF53">
    <property type="entry name" value="ACYL_TRANSF_3 DOMAIN-CONTAINING PROTEIN"/>
    <property type="match status" value="1"/>
</dbReference>
<keyword evidence="4" id="KW-1185">Reference proteome</keyword>
<dbReference type="Pfam" id="PF01757">
    <property type="entry name" value="Acyl_transf_3"/>
    <property type="match status" value="1"/>
</dbReference>
<dbReference type="Proteomes" id="UP001139012">
    <property type="component" value="Unassembled WGS sequence"/>
</dbReference>
<feature type="transmembrane region" description="Helical" evidence="1">
    <location>
        <begin position="298"/>
        <end position="327"/>
    </location>
</feature>
<dbReference type="EMBL" id="JAKLUA010000043">
    <property type="protein sequence ID" value="MCG2673304.1"/>
    <property type="molecule type" value="Genomic_DNA"/>
</dbReference>
<dbReference type="RefSeq" id="WP_237874322.1">
    <property type="nucleotide sequence ID" value="NZ_JAKLUA010000043.1"/>
</dbReference>
<feature type="domain" description="Acyltransferase 3" evidence="2">
    <location>
        <begin position="55"/>
        <end position="351"/>
    </location>
</feature>
<feature type="transmembrane region" description="Helical" evidence="1">
    <location>
        <begin position="333"/>
        <end position="354"/>
    </location>
</feature>
<keyword evidence="3" id="KW-0808">Transferase</keyword>
<organism evidence="3 4">
    <name type="scientific">Bradyrhizobium zhengyangense</name>
    <dbReference type="NCBI Taxonomy" id="2911009"/>
    <lineage>
        <taxon>Bacteria</taxon>
        <taxon>Pseudomonadati</taxon>
        <taxon>Pseudomonadota</taxon>
        <taxon>Alphaproteobacteria</taxon>
        <taxon>Hyphomicrobiales</taxon>
        <taxon>Nitrobacteraceae</taxon>
        <taxon>Bradyrhizobium</taxon>
    </lineage>
</organism>